<dbReference type="InterPro" id="IPR014001">
    <property type="entry name" value="Helicase_ATP-bd"/>
</dbReference>
<keyword evidence="9" id="KW-1185">Reference proteome</keyword>
<organism evidence="8 9">
    <name type="scientific">Gimesia chilikensis</name>
    <dbReference type="NCBI Taxonomy" id="2605989"/>
    <lineage>
        <taxon>Bacteria</taxon>
        <taxon>Pseudomonadati</taxon>
        <taxon>Planctomycetota</taxon>
        <taxon>Planctomycetia</taxon>
        <taxon>Planctomycetales</taxon>
        <taxon>Planctomycetaceae</taxon>
        <taxon>Gimesia</taxon>
    </lineage>
</organism>
<keyword evidence="4" id="KW-0067">ATP-binding</keyword>
<keyword evidence="1" id="KW-0547">Nucleotide-binding</keyword>
<dbReference type="RefSeq" id="WP_145185698.1">
    <property type="nucleotide sequence ID" value="NZ_CP036266.1"/>
</dbReference>
<dbReference type="InterPro" id="IPR049730">
    <property type="entry name" value="SNF2/RAD54-like_C"/>
</dbReference>
<dbReference type="InterPro" id="IPR000330">
    <property type="entry name" value="SNF2_N"/>
</dbReference>
<evidence type="ECO:0000256" key="4">
    <source>
        <dbReference type="ARBA" id="ARBA00022840"/>
    </source>
</evidence>
<dbReference type="AlphaFoldDB" id="A0A517PPW2"/>
<dbReference type="Pfam" id="PF00271">
    <property type="entry name" value="Helicase_C"/>
    <property type="match status" value="1"/>
</dbReference>
<dbReference type="EC" id="3.6.4.-" evidence="8"/>
<evidence type="ECO:0000313" key="9">
    <source>
        <dbReference type="Proteomes" id="UP000320421"/>
    </source>
</evidence>
<keyword evidence="5" id="KW-0175">Coiled coil</keyword>
<evidence type="ECO:0000256" key="5">
    <source>
        <dbReference type="SAM" id="Coils"/>
    </source>
</evidence>
<name>A0A517PPW2_9PLAN</name>
<evidence type="ECO:0000259" key="7">
    <source>
        <dbReference type="PROSITE" id="PS51194"/>
    </source>
</evidence>
<dbReference type="PANTHER" id="PTHR45766:SF6">
    <property type="entry name" value="SWI_SNF-RELATED MATRIX-ASSOCIATED ACTIN-DEPENDENT REGULATOR OF CHROMATIN SUBFAMILY A-LIKE PROTEIN 1"/>
    <property type="match status" value="1"/>
</dbReference>
<dbReference type="SUPFAM" id="SSF52540">
    <property type="entry name" value="P-loop containing nucleoside triphosphate hydrolases"/>
    <property type="match status" value="2"/>
</dbReference>
<dbReference type="CDD" id="cd18793">
    <property type="entry name" value="SF2_C_SNF"/>
    <property type="match status" value="1"/>
</dbReference>
<dbReference type="SMART" id="SM00487">
    <property type="entry name" value="DEXDc"/>
    <property type="match status" value="1"/>
</dbReference>
<reference evidence="8 9" key="1">
    <citation type="submission" date="2019-02" db="EMBL/GenBank/DDBJ databases">
        <title>Deep-cultivation of Planctomycetes and their phenomic and genomic characterization uncovers novel biology.</title>
        <authorList>
            <person name="Wiegand S."/>
            <person name="Jogler M."/>
            <person name="Boedeker C."/>
            <person name="Pinto D."/>
            <person name="Vollmers J."/>
            <person name="Rivas-Marin E."/>
            <person name="Kohn T."/>
            <person name="Peeters S.H."/>
            <person name="Heuer A."/>
            <person name="Rast P."/>
            <person name="Oberbeckmann S."/>
            <person name="Bunk B."/>
            <person name="Jeske O."/>
            <person name="Meyerdierks A."/>
            <person name="Storesund J.E."/>
            <person name="Kallscheuer N."/>
            <person name="Luecker S."/>
            <person name="Lage O.M."/>
            <person name="Pohl T."/>
            <person name="Merkel B.J."/>
            <person name="Hornburger P."/>
            <person name="Mueller R.-W."/>
            <person name="Bruemmer F."/>
            <person name="Labrenz M."/>
            <person name="Spormann A.M."/>
            <person name="Op den Camp H."/>
            <person name="Overmann J."/>
            <person name="Amann R."/>
            <person name="Jetten M.S.M."/>
            <person name="Mascher T."/>
            <person name="Medema M.H."/>
            <person name="Devos D.P."/>
            <person name="Kaster A.-K."/>
            <person name="Ovreas L."/>
            <person name="Rohde M."/>
            <person name="Galperin M.Y."/>
            <person name="Jogler C."/>
        </authorList>
    </citation>
    <scope>NUCLEOTIDE SEQUENCE [LARGE SCALE GENOMIC DNA]</scope>
    <source>
        <strain evidence="8 9">HG66A1</strain>
    </source>
</reference>
<dbReference type="InterPro" id="IPR038718">
    <property type="entry name" value="SNF2-like_sf"/>
</dbReference>
<evidence type="ECO:0000256" key="1">
    <source>
        <dbReference type="ARBA" id="ARBA00022741"/>
    </source>
</evidence>
<keyword evidence="2 8" id="KW-0378">Hydrolase</keyword>
<dbReference type="GO" id="GO:0016787">
    <property type="term" value="F:hydrolase activity"/>
    <property type="evidence" value="ECO:0007669"/>
    <property type="project" value="UniProtKB-KW"/>
</dbReference>
<dbReference type="GO" id="GO:0004386">
    <property type="term" value="F:helicase activity"/>
    <property type="evidence" value="ECO:0007669"/>
    <property type="project" value="UniProtKB-KW"/>
</dbReference>
<gene>
    <name evidence="8" type="primary">rapA_1</name>
    <name evidence="8" type="ORF">HG66A1_32120</name>
</gene>
<dbReference type="InterPro" id="IPR001650">
    <property type="entry name" value="Helicase_C-like"/>
</dbReference>
<accession>A0A517PPW2</accession>
<dbReference type="EMBL" id="CP036266">
    <property type="protein sequence ID" value="QDT21411.1"/>
    <property type="molecule type" value="Genomic_DNA"/>
</dbReference>
<evidence type="ECO:0000256" key="3">
    <source>
        <dbReference type="ARBA" id="ARBA00022806"/>
    </source>
</evidence>
<evidence type="ECO:0000256" key="2">
    <source>
        <dbReference type="ARBA" id="ARBA00022801"/>
    </source>
</evidence>
<dbReference type="Gene3D" id="3.40.50.300">
    <property type="entry name" value="P-loop containing nucleotide triphosphate hydrolases"/>
    <property type="match status" value="1"/>
</dbReference>
<dbReference type="PANTHER" id="PTHR45766">
    <property type="entry name" value="DNA ANNEALING HELICASE AND ENDONUCLEASE ZRANB3 FAMILY MEMBER"/>
    <property type="match status" value="1"/>
</dbReference>
<dbReference type="PROSITE" id="PS51192">
    <property type="entry name" value="HELICASE_ATP_BIND_1"/>
    <property type="match status" value="1"/>
</dbReference>
<dbReference type="InterPro" id="IPR027417">
    <property type="entry name" value="P-loop_NTPase"/>
</dbReference>
<proteinExistence type="predicted"/>
<feature type="domain" description="Helicase ATP-binding" evidence="6">
    <location>
        <begin position="124"/>
        <end position="305"/>
    </location>
</feature>
<keyword evidence="3" id="KW-0347">Helicase</keyword>
<dbReference type="Gene3D" id="3.40.50.10810">
    <property type="entry name" value="Tandem AAA-ATPase domain"/>
    <property type="match status" value="1"/>
</dbReference>
<evidence type="ECO:0000313" key="8">
    <source>
        <dbReference type="EMBL" id="QDT21411.1"/>
    </source>
</evidence>
<dbReference type="Proteomes" id="UP000320421">
    <property type="component" value="Chromosome"/>
</dbReference>
<dbReference type="PROSITE" id="PS51194">
    <property type="entry name" value="HELICASE_CTER"/>
    <property type="match status" value="1"/>
</dbReference>
<sequence>MGQVAEKLTPGQIARVRQRTYLVEEIVKPKRVADSTLVRLSCVDDDNQGQPLEVLWEKELDPEILTGEAWEEVASKGFDDTRLFSAYLNTLKWNCVTSTDPKLFQSPFRAGIRLDAYQLEPLRKALLLPRVNLFIADDVGLGKTIEAGLIAREMLLRKKVKEIFVSCPPSMLLQWKEELEARFGLTFEILDKEYMKRVRRERGFSVNPWGTHTRFLVSHRLLIDETYAGPLRDHLGTFRSGSLFILDEAHHAAPSSGAKYAIDSQITRAVRDLAPRFEHRLFLSATPHNGHSNSFSALLEILDPQRFCRGVPVTAKHRDEVIVRRIKEDIREIQGGFPKRNVVQISIDGLLADAPELRLSRLLQEYRQTREERLKNETKRKQAASGLLITGLQQRLLSSIEAFARTLKVHRKTVKRQWEKLQEDSAADEHDLRTLDLLTGIVDSDDDRATLEEDLLQAEEDAQFEAVSSATMGPLEDMSAKDLFEHEQKLLDEMTEVAEQSRGKSDARTEKLIEWVRENMCPELGRPGAEWNETRALIFTEYDDTKRYLVSRLEAAINGSDRAEQRIQIFHGPTPPQKREEIKKAFNTDPRKHPVRILIATDAAREGLNLQAYCHNLFHFDVPWNPSRMEQRNGRIDRKLQSSPEVFCHYFVYQQRPEDRILQVLVRKTETIKEELGSLSQVIDSNLAKTLTQGIRHEFLDSLESEIESADLDDSRRSAIEQDLESARQRQQDLREQIDHLRTLLEKSRKSIGLSEEHFQAAITSSLQLLDVEGLQQTQDENGLACFEFPAIDERSGADPTWAETMDTLRVPRKRDQKLWDWRHSSPIRPVVFEDPGLVGDDYVHMHLEQRVVQRLLGRFTAQGFVLHDLSRACFAQAKDSIPRVILLGRLCLYGMGAARLHEELIPVTARWTDPEIRKKPLTPYGKDTETKTLSLLDDSLLKAGGMQLTQEIISQLQQAAAGDIHDLLPHLETRGAEYAAEAEQKLASRGEAEAKAMREILQTQQKHIDSTIKRISKLNPKQMQLDFGDEEDEIQQLNANKRYWGKRLEEIKEELKTEPARIQELYTVKARRVEPVGLVYLWPVTG</sequence>
<dbReference type="InterPro" id="IPR057342">
    <property type="entry name" value="DEXDc_RapA"/>
</dbReference>
<dbReference type="OrthoDB" id="9814088at2"/>
<protein>
    <submittedName>
        <fullName evidence="8">RNA polymerase-associated protein RapA</fullName>
        <ecNumber evidence="8">3.6.4.-</ecNumber>
    </submittedName>
</protein>
<dbReference type="GO" id="GO:0005524">
    <property type="term" value="F:ATP binding"/>
    <property type="evidence" value="ECO:0007669"/>
    <property type="project" value="UniProtKB-KW"/>
</dbReference>
<dbReference type="NCBIfam" id="NF038317">
    <property type="entry name" value="DISARM_DrmD"/>
    <property type="match status" value="1"/>
</dbReference>
<dbReference type="Pfam" id="PF00176">
    <property type="entry name" value="SNF2-rel_dom"/>
    <property type="match status" value="1"/>
</dbReference>
<dbReference type="SMART" id="SM00490">
    <property type="entry name" value="HELICc"/>
    <property type="match status" value="1"/>
</dbReference>
<dbReference type="CDD" id="cd18011">
    <property type="entry name" value="DEXDc_RapA"/>
    <property type="match status" value="1"/>
</dbReference>
<feature type="domain" description="Helicase C-terminal" evidence="7">
    <location>
        <begin position="508"/>
        <end position="680"/>
    </location>
</feature>
<evidence type="ECO:0000259" key="6">
    <source>
        <dbReference type="PROSITE" id="PS51192"/>
    </source>
</evidence>
<feature type="coiled-coil region" evidence="5">
    <location>
        <begin position="717"/>
        <end position="751"/>
    </location>
</feature>